<organism evidence="3">
    <name type="scientific">Arabidopsis lyrata subsp. lyrata</name>
    <name type="common">Lyre-leaved rock-cress</name>
    <dbReference type="NCBI Taxonomy" id="81972"/>
    <lineage>
        <taxon>Eukaryota</taxon>
        <taxon>Viridiplantae</taxon>
        <taxon>Streptophyta</taxon>
        <taxon>Embryophyta</taxon>
        <taxon>Tracheophyta</taxon>
        <taxon>Spermatophyta</taxon>
        <taxon>Magnoliopsida</taxon>
        <taxon>eudicotyledons</taxon>
        <taxon>Gunneridae</taxon>
        <taxon>Pentapetalae</taxon>
        <taxon>rosids</taxon>
        <taxon>malvids</taxon>
        <taxon>Brassicales</taxon>
        <taxon>Brassicaceae</taxon>
        <taxon>Camelineae</taxon>
        <taxon>Arabidopsis</taxon>
    </lineage>
</organism>
<reference evidence="3" key="1">
    <citation type="journal article" date="2011" name="Nat. Genet.">
        <title>The Arabidopsis lyrata genome sequence and the basis of rapid genome size change.</title>
        <authorList>
            <person name="Hu T.T."/>
            <person name="Pattyn P."/>
            <person name="Bakker E.G."/>
            <person name="Cao J."/>
            <person name="Cheng J.-F."/>
            <person name="Clark R.M."/>
            <person name="Fahlgren N."/>
            <person name="Fawcett J.A."/>
            <person name="Grimwood J."/>
            <person name="Gundlach H."/>
            <person name="Haberer G."/>
            <person name="Hollister J.D."/>
            <person name="Ossowski S."/>
            <person name="Ottilar R.P."/>
            <person name="Salamov A.A."/>
            <person name="Schneeberger K."/>
            <person name="Spannagl M."/>
            <person name="Wang X."/>
            <person name="Yang L."/>
            <person name="Nasrallah M.E."/>
            <person name="Bergelson J."/>
            <person name="Carrington J.C."/>
            <person name="Gaut B.S."/>
            <person name="Schmutz J."/>
            <person name="Mayer K.F.X."/>
            <person name="Van de Peer Y."/>
            <person name="Grigoriev I.V."/>
            <person name="Nordborg M."/>
            <person name="Weigel D."/>
            <person name="Guo Y.-L."/>
        </authorList>
    </citation>
    <scope>NUCLEOTIDE SEQUENCE [LARGE SCALE GENOMIC DNA]</scope>
    <source>
        <strain evidence="3">cv. MN47</strain>
    </source>
</reference>
<proteinExistence type="predicted"/>
<dbReference type="AlphaFoldDB" id="D7MR21"/>
<accession>D7MR21</accession>
<dbReference type="HOGENOM" id="CLU_1808847_0_0_1"/>
<name>D7MR21_ARALL</name>
<dbReference type="Proteomes" id="UP000008694">
    <property type="component" value="Unassembled WGS sequence"/>
</dbReference>
<feature type="region of interest" description="Disordered" evidence="1">
    <location>
        <begin position="1"/>
        <end position="55"/>
    </location>
</feature>
<dbReference type="EMBL" id="GL348720">
    <property type="protein sequence ID" value="EFH42126.1"/>
    <property type="molecule type" value="Genomic_DNA"/>
</dbReference>
<evidence type="ECO:0000256" key="1">
    <source>
        <dbReference type="SAM" id="MobiDB-lite"/>
    </source>
</evidence>
<feature type="region of interest" description="Disordered" evidence="1">
    <location>
        <begin position="70"/>
        <end position="143"/>
    </location>
</feature>
<sequence>MAKALQRRKAQLQNMKPPETRRKNQNDSAPVDHRSQRHQTLDLAKSRLTTSWPHQRNKIVGGRFRKLVSPTRRFDGYESRPSNPSRLGLSSLFHLRENPESLGRQVSIRTVGTPGPADLKDGGSPSTFKSDPRISHQGSKTLR</sequence>
<evidence type="ECO:0000313" key="2">
    <source>
        <dbReference type="EMBL" id="EFH42126.1"/>
    </source>
</evidence>
<keyword evidence="3" id="KW-1185">Reference proteome</keyword>
<feature type="compositionally biased region" description="Basic residues" evidence="1">
    <location>
        <begin position="1"/>
        <end position="10"/>
    </location>
</feature>
<evidence type="ECO:0000313" key="3">
    <source>
        <dbReference type="Proteomes" id="UP000008694"/>
    </source>
</evidence>
<protein>
    <submittedName>
        <fullName evidence="2">Predicted protein</fullName>
    </submittedName>
</protein>
<dbReference type="Gramene" id="Al_scaffold_0008_1529">
    <property type="protein sequence ID" value="Al_scaffold_0008_1529"/>
    <property type="gene ID" value="Al_scaffold_0008_1529"/>
</dbReference>
<feature type="compositionally biased region" description="Basic and acidic residues" evidence="1">
    <location>
        <begin position="18"/>
        <end position="34"/>
    </location>
</feature>
<gene>
    <name evidence="2" type="ORF">ARALYDRAFT_684709</name>
</gene>